<feature type="non-terminal residue" evidence="4">
    <location>
        <position position="133"/>
    </location>
</feature>
<evidence type="ECO:0000256" key="1">
    <source>
        <dbReference type="ARBA" id="ARBA00022574"/>
    </source>
</evidence>
<dbReference type="PRINTS" id="PR00320">
    <property type="entry name" value="GPROTEINBRPT"/>
</dbReference>
<dbReference type="AlphaFoldDB" id="A0A0C9VPH3"/>
<dbReference type="InterPro" id="IPR020472">
    <property type="entry name" value="WD40_PAC1"/>
</dbReference>
<dbReference type="Proteomes" id="UP000053820">
    <property type="component" value="Unassembled WGS sequence"/>
</dbReference>
<dbReference type="Gene3D" id="2.130.10.10">
    <property type="entry name" value="YVTN repeat-like/Quinoprotein amine dehydrogenase"/>
    <property type="match status" value="2"/>
</dbReference>
<dbReference type="InterPro" id="IPR015943">
    <property type="entry name" value="WD40/YVTN_repeat-like_dom_sf"/>
</dbReference>
<keyword evidence="5" id="KW-1185">Reference proteome</keyword>
<accession>A0A0C9VPH3</accession>
<keyword evidence="2" id="KW-0677">Repeat</keyword>
<dbReference type="PANTHER" id="PTHR19848:SF8">
    <property type="entry name" value="F-BOX AND WD REPEAT DOMAIN CONTAINING 7"/>
    <property type="match status" value="1"/>
</dbReference>
<protein>
    <submittedName>
        <fullName evidence="4">Unplaced genomic scaffold scaffold_50, whole genome shotgun sequence</fullName>
    </submittedName>
</protein>
<dbReference type="PANTHER" id="PTHR19848">
    <property type="entry name" value="WD40 REPEAT PROTEIN"/>
    <property type="match status" value="1"/>
</dbReference>
<dbReference type="InterPro" id="IPR036322">
    <property type="entry name" value="WD40_repeat_dom_sf"/>
</dbReference>
<feature type="repeat" description="WD" evidence="3">
    <location>
        <begin position="18"/>
        <end position="59"/>
    </location>
</feature>
<dbReference type="Pfam" id="PF00400">
    <property type="entry name" value="WD40"/>
    <property type="match status" value="3"/>
</dbReference>
<dbReference type="HOGENOM" id="CLU_000288_57_30_1"/>
<dbReference type="EMBL" id="KN839884">
    <property type="protein sequence ID" value="KIJ59580.1"/>
    <property type="molecule type" value="Genomic_DNA"/>
</dbReference>
<evidence type="ECO:0000313" key="4">
    <source>
        <dbReference type="EMBL" id="KIJ59580.1"/>
    </source>
</evidence>
<feature type="repeat" description="WD" evidence="3">
    <location>
        <begin position="60"/>
        <end position="101"/>
    </location>
</feature>
<feature type="repeat" description="WD" evidence="3">
    <location>
        <begin position="102"/>
        <end position="133"/>
    </location>
</feature>
<evidence type="ECO:0000256" key="2">
    <source>
        <dbReference type="ARBA" id="ARBA00022737"/>
    </source>
</evidence>
<dbReference type="SMART" id="SM00320">
    <property type="entry name" value="WD40"/>
    <property type="match status" value="3"/>
</dbReference>
<feature type="non-terminal residue" evidence="4">
    <location>
        <position position="1"/>
    </location>
</feature>
<evidence type="ECO:0000256" key="3">
    <source>
        <dbReference type="PROSITE-ProRule" id="PRU00221"/>
    </source>
</evidence>
<dbReference type="PROSITE" id="PS50294">
    <property type="entry name" value="WD_REPEATS_REGION"/>
    <property type="match status" value="2"/>
</dbReference>
<name>A0A0C9VPH3_9AGAM</name>
<dbReference type="PROSITE" id="PS50082">
    <property type="entry name" value="WD_REPEATS_2"/>
    <property type="match status" value="3"/>
</dbReference>
<organism evidence="4 5">
    <name type="scientific">Hydnomerulius pinastri MD-312</name>
    <dbReference type="NCBI Taxonomy" id="994086"/>
    <lineage>
        <taxon>Eukaryota</taxon>
        <taxon>Fungi</taxon>
        <taxon>Dikarya</taxon>
        <taxon>Basidiomycota</taxon>
        <taxon>Agaricomycotina</taxon>
        <taxon>Agaricomycetes</taxon>
        <taxon>Agaricomycetidae</taxon>
        <taxon>Boletales</taxon>
        <taxon>Boletales incertae sedis</taxon>
        <taxon>Leucogyrophana</taxon>
    </lineage>
</organism>
<gene>
    <name evidence="4" type="ORF">HYDPIDRAFT_63841</name>
</gene>
<reference evidence="4 5" key="1">
    <citation type="submission" date="2014-04" db="EMBL/GenBank/DDBJ databases">
        <title>Evolutionary Origins and Diversification of the Mycorrhizal Mutualists.</title>
        <authorList>
            <consortium name="DOE Joint Genome Institute"/>
            <consortium name="Mycorrhizal Genomics Consortium"/>
            <person name="Kohler A."/>
            <person name="Kuo A."/>
            <person name="Nagy L.G."/>
            <person name="Floudas D."/>
            <person name="Copeland A."/>
            <person name="Barry K.W."/>
            <person name="Cichocki N."/>
            <person name="Veneault-Fourrey C."/>
            <person name="LaButti K."/>
            <person name="Lindquist E.A."/>
            <person name="Lipzen A."/>
            <person name="Lundell T."/>
            <person name="Morin E."/>
            <person name="Murat C."/>
            <person name="Riley R."/>
            <person name="Ohm R."/>
            <person name="Sun H."/>
            <person name="Tunlid A."/>
            <person name="Henrissat B."/>
            <person name="Grigoriev I.V."/>
            <person name="Hibbett D.S."/>
            <person name="Martin F."/>
        </authorList>
    </citation>
    <scope>NUCLEOTIDE SEQUENCE [LARGE SCALE GENOMIC DNA]</scope>
    <source>
        <strain evidence="4 5">MD-312</strain>
    </source>
</reference>
<dbReference type="SUPFAM" id="SSF50978">
    <property type="entry name" value="WD40 repeat-like"/>
    <property type="match status" value="1"/>
</dbReference>
<dbReference type="InterPro" id="IPR001680">
    <property type="entry name" value="WD40_rpt"/>
</dbReference>
<evidence type="ECO:0000313" key="5">
    <source>
        <dbReference type="Proteomes" id="UP000053820"/>
    </source>
</evidence>
<dbReference type="OrthoDB" id="2679630at2759"/>
<keyword evidence="1 3" id="KW-0853">WD repeat</keyword>
<sequence>IRIWQSDSAKLALPPIQTTDYDGGALSLSWTPDGNQIIAACLDYSIRIFDASNGTQIAQWKAHTNYIRSIAISCDGRFIASGSADKTVKLWDTATHQQLDHALQHDNEVNTVCISPDAKYIASAGYDKKVSLW</sequence>
<proteinExistence type="predicted"/>